<sequence>MHLRRRTFFVTGLSATAMLTLLPEASAKQIADAIDNFTGGAQLSEGGVDLAIDSIAENGFTVPVEVFADNAVSIAIFADDNPDAEVVVFTFGQFAGKRRASTRMRLARSQNVIAIAQMADGTYRSTAKKVAVIIGGCGA</sequence>
<dbReference type="InterPro" id="IPR038162">
    <property type="entry name" value="SoxY_sf"/>
</dbReference>
<evidence type="ECO:0000313" key="3">
    <source>
        <dbReference type="Proteomes" id="UP000464495"/>
    </source>
</evidence>
<dbReference type="InterPro" id="IPR016568">
    <property type="entry name" value="Sulphur_oxidation_SoxY"/>
</dbReference>
<dbReference type="EMBL" id="CP046620">
    <property type="protein sequence ID" value="QHQ36911.1"/>
    <property type="molecule type" value="Genomic_DNA"/>
</dbReference>
<organism evidence="2 3">
    <name type="scientific">Algicella marina</name>
    <dbReference type="NCBI Taxonomy" id="2683284"/>
    <lineage>
        <taxon>Bacteria</taxon>
        <taxon>Pseudomonadati</taxon>
        <taxon>Pseudomonadota</taxon>
        <taxon>Alphaproteobacteria</taxon>
        <taxon>Rhodobacterales</taxon>
        <taxon>Paracoccaceae</taxon>
        <taxon>Algicella</taxon>
    </lineage>
</organism>
<dbReference type="InterPro" id="IPR006311">
    <property type="entry name" value="TAT_signal"/>
</dbReference>
<reference evidence="2 3" key="1">
    <citation type="submission" date="2019-12" db="EMBL/GenBank/DDBJ databases">
        <title>Complete genome sequence of Algicella marina strain 9Alg 56(T) isolated from the red alga Tichocarpus crinitus.</title>
        <authorList>
            <person name="Kim S.-G."/>
            <person name="Nedashkovskaya O.I."/>
        </authorList>
    </citation>
    <scope>NUCLEOTIDE SEQUENCE [LARGE SCALE GENOMIC DNA]</scope>
    <source>
        <strain evidence="2 3">9Alg 56</strain>
    </source>
</reference>
<name>A0A6P1T561_9RHOB</name>
<dbReference type="InterPro" id="IPR032711">
    <property type="entry name" value="SoxY"/>
</dbReference>
<dbReference type="Pfam" id="PF13501">
    <property type="entry name" value="SoxY"/>
    <property type="match status" value="1"/>
</dbReference>
<keyword evidence="3" id="KW-1185">Reference proteome</keyword>
<dbReference type="KEGG" id="amaq:GO499_17850"/>
<accession>A0A6P1T561</accession>
<dbReference type="PIRSF" id="PIRSF010312">
    <property type="entry name" value="Sulphur_oxidation_SoxY"/>
    <property type="match status" value="1"/>
</dbReference>
<dbReference type="Proteomes" id="UP000464495">
    <property type="component" value="Chromosome"/>
</dbReference>
<dbReference type="Gene3D" id="2.60.40.2470">
    <property type="entry name" value="SoxY domain"/>
    <property type="match status" value="1"/>
</dbReference>
<feature type="domain" description="Ig-like SoxY" evidence="1">
    <location>
        <begin position="36"/>
        <end position="137"/>
    </location>
</feature>
<proteinExistence type="predicted"/>
<dbReference type="PROSITE" id="PS51318">
    <property type="entry name" value="TAT"/>
    <property type="match status" value="1"/>
</dbReference>
<dbReference type="AlphaFoldDB" id="A0A6P1T561"/>
<protein>
    <submittedName>
        <fullName evidence="2">Thiosulfate oxidation carrier protein SoxY</fullName>
    </submittedName>
</protein>
<evidence type="ECO:0000313" key="2">
    <source>
        <dbReference type="EMBL" id="QHQ36911.1"/>
    </source>
</evidence>
<gene>
    <name evidence="2" type="ORF">GO499_17850</name>
</gene>
<evidence type="ECO:0000259" key="1">
    <source>
        <dbReference type="Pfam" id="PF13501"/>
    </source>
</evidence>